<sequence length="75" mass="7675">MTQKPVRFGLVGTGRIGRVHAASIAANPEAELAWVADPFVEGAHEDGRAALLLADAAQRSATEGVAVRLAPATVA</sequence>
<proteinExistence type="predicted"/>
<reference evidence="2" key="1">
    <citation type="journal article" date="2019" name="Int. J. Syst. Evol. Microbiol.">
        <title>The Global Catalogue of Microorganisms (GCM) 10K type strain sequencing project: providing services to taxonomists for standard genome sequencing and annotation.</title>
        <authorList>
            <consortium name="The Broad Institute Genomics Platform"/>
            <consortium name="The Broad Institute Genome Sequencing Center for Infectious Disease"/>
            <person name="Wu L."/>
            <person name="Ma J."/>
        </authorList>
    </citation>
    <scope>NUCLEOTIDE SEQUENCE [LARGE SCALE GENOMIC DNA]</scope>
    <source>
        <strain evidence="2">KCTC 19466</strain>
    </source>
</reference>
<evidence type="ECO:0008006" key="3">
    <source>
        <dbReference type="Google" id="ProtNLM"/>
    </source>
</evidence>
<comment type="caution">
    <text evidence="1">The sequence shown here is derived from an EMBL/GenBank/DDBJ whole genome shotgun (WGS) entry which is preliminary data.</text>
</comment>
<dbReference type="InterPro" id="IPR036291">
    <property type="entry name" value="NAD(P)-bd_dom_sf"/>
</dbReference>
<keyword evidence="2" id="KW-1185">Reference proteome</keyword>
<evidence type="ECO:0000313" key="2">
    <source>
        <dbReference type="Proteomes" id="UP000642819"/>
    </source>
</evidence>
<gene>
    <name evidence="1" type="ORF">GCM10008096_14900</name>
</gene>
<dbReference type="SUPFAM" id="SSF51735">
    <property type="entry name" value="NAD(P)-binding Rossmann-fold domains"/>
    <property type="match status" value="1"/>
</dbReference>
<evidence type="ECO:0000313" key="1">
    <source>
        <dbReference type="EMBL" id="GHD05668.1"/>
    </source>
</evidence>
<organism evidence="1 2">
    <name type="scientific">Zhihengliuella salsuginis</name>
    <dbReference type="NCBI Taxonomy" id="578222"/>
    <lineage>
        <taxon>Bacteria</taxon>
        <taxon>Bacillati</taxon>
        <taxon>Actinomycetota</taxon>
        <taxon>Actinomycetes</taxon>
        <taxon>Micrococcales</taxon>
        <taxon>Micrococcaceae</taxon>
        <taxon>Zhihengliuella</taxon>
    </lineage>
</organism>
<dbReference type="EMBL" id="BMXK01000005">
    <property type="protein sequence ID" value="GHD05668.1"/>
    <property type="molecule type" value="Genomic_DNA"/>
</dbReference>
<accession>A0ABQ3GIX6</accession>
<dbReference type="Gene3D" id="3.40.50.720">
    <property type="entry name" value="NAD(P)-binding Rossmann-like Domain"/>
    <property type="match status" value="1"/>
</dbReference>
<dbReference type="RefSeq" id="WP_373287801.1">
    <property type="nucleotide sequence ID" value="NZ_BMXK01000005.1"/>
</dbReference>
<dbReference type="Proteomes" id="UP000642819">
    <property type="component" value="Unassembled WGS sequence"/>
</dbReference>
<protein>
    <recommendedName>
        <fullName evidence="3">Myo-inositol 2-dehydrogenase / D-chiro-inositol 1-dehydrogenase</fullName>
    </recommendedName>
</protein>
<name>A0ABQ3GIX6_9MICC</name>